<evidence type="ECO:0000313" key="2">
    <source>
        <dbReference type="Proteomes" id="UP000018211"/>
    </source>
</evidence>
<gene>
    <name evidence="1" type="ORF">VIBNISOn1_1270001</name>
</gene>
<reference evidence="1 2" key="1">
    <citation type="journal article" date="2013" name="ISME J.">
        <title>Comparative genomics of pathogenic lineages of Vibrio nigripulchritudo identifies virulence-associated traits.</title>
        <authorList>
            <person name="Goudenege D."/>
            <person name="Labreuche Y."/>
            <person name="Krin E."/>
            <person name="Ansquer D."/>
            <person name="Mangenot S."/>
            <person name="Calteau A."/>
            <person name="Medigue C."/>
            <person name="Mazel D."/>
            <person name="Polz M.F."/>
            <person name="Le Roux F."/>
        </authorList>
    </citation>
    <scope>NUCLEOTIDE SEQUENCE [LARGE SCALE GENOMIC DNA]</scope>
    <source>
        <strain evidence="1 2">SOn1</strain>
    </source>
</reference>
<dbReference type="Proteomes" id="UP000018211">
    <property type="component" value="Unassembled WGS sequence"/>
</dbReference>
<comment type="caution">
    <text evidence="1">The sequence shown here is derived from an EMBL/GenBank/DDBJ whole genome shotgun (WGS) entry which is preliminary data.</text>
</comment>
<evidence type="ECO:0000313" key="1">
    <source>
        <dbReference type="EMBL" id="CCO44848.1"/>
    </source>
</evidence>
<dbReference type="AlphaFoldDB" id="A0AAV2VJP6"/>
<protein>
    <submittedName>
        <fullName evidence="1">Uncharacterized protein</fullName>
    </submittedName>
</protein>
<proteinExistence type="predicted"/>
<name>A0AAV2VJP6_9VIBR</name>
<sequence>MHQSNKYDIILISSQAITEQGLRYIKILNAPQQEAPIKLTWFLVSKN</sequence>
<dbReference type="EMBL" id="CAOF01000032">
    <property type="protein sequence ID" value="CCO44848.1"/>
    <property type="molecule type" value="Genomic_DNA"/>
</dbReference>
<accession>A0AAV2VJP6</accession>
<organism evidence="1 2">
    <name type="scientific">Vibrio nigripulchritudo SOn1</name>
    <dbReference type="NCBI Taxonomy" id="1238450"/>
    <lineage>
        <taxon>Bacteria</taxon>
        <taxon>Pseudomonadati</taxon>
        <taxon>Pseudomonadota</taxon>
        <taxon>Gammaproteobacteria</taxon>
        <taxon>Vibrionales</taxon>
        <taxon>Vibrionaceae</taxon>
        <taxon>Vibrio</taxon>
    </lineage>
</organism>